<dbReference type="Proteomes" id="UP000325003">
    <property type="component" value="Unassembled WGS sequence"/>
</dbReference>
<organism evidence="2 3">
    <name type="scientific">Nocardioides humilatus</name>
    <dbReference type="NCBI Taxonomy" id="2607660"/>
    <lineage>
        <taxon>Bacteria</taxon>
        <taxon>Bacillati</taxon>
        <taxon>Actinomycetota</taxon>
        <taxon>Actinomycetes</taxon>
        <taxon>Propionibacteriales</taxon>
        <taxon>Nocardioidaceae</taxon>
        <taxon>Nocardioides</taxon>
    </lineage>
</organism>
<reference evidence="2 3" key="2">
    <citation type="submission" date="2019-09" db="EMBL/GenBank/DDBJ databases">
        <authorList>
            <person name="Jin C."/>
        </authorList>
    </citation>
    <scope>NUCLEOTIDE SEQUENCE [LARGE SCALE GENOMIC DNA]</scope>
    <source>
        <strain evidence="2 3">BN130099</strain>
    </source>
</reference>
<dbReference type="RefSeq" id="WP_149729685.1">
    <property type="nucleotide sequence ID" value="NZ_VUJV01000006.1"/>
</dbReference>
<proteinExistence type="predicted"/>
<protein>
    <submittedName>
        <fullName evidence="2">Uncharacterized protein</fullName>
    </submittedName>
</protein>
<evidence type="ECO:0000313" key="3">
    <source>
        <dbReference type="Proteomes" id="UP000325003"/>
    </source>
</evidence>
<evidence type="ECO:0000313" key="2">
    <source>
        <dbReference type="EMBL" id="KAA1417015.1"/>
    </source>
</evidence>
<accession>A0A5B1L8V1</accession>
<comment type="caution">
    <text evidence="2">The sequence shown here is derived from an EMBL/GenBank/DDBJ whole genome shotgun (WGS) entry which is preliminary data.</text>
</comment>
<feature type="transmembrane region" description="Helical" evidence="1">
    <location>
        <begin position="6"/>
        <end position="23"/>
    </location>
</feature>
<keyword evidence="1" id="KW-0812">Transmembrane</keyword>
<dbReference type="EMBL" id="VUJV01000006">
    <property type="protein sequence ID" value="KAA1417015.1"/>
    <property type="molecule type" value="Genomic_DNA"/>
</dbReference>
<feature type="transmembrane region" description="Helical" evidence="1">
    <location>
        <begin position="74"/>
        <end position="95"/>
    </location>
</feature>
<gene>
    <name evidence="2" type="ORF">F0U44_17705</name>
</gene>
<keyword evidence="3" id="KW-1185">Reference proteome</keyword>
<keyword evidence="1" id="KW-1133">Transmembrane helix</keyword>
<reference evidence="2 3" key="1">
    <citation type="submission" date="2019-09" db="EMBL/GenBank/DDBJ databases">
        <title>Nocardioides panacisoli sp. nov., isolated from the soil of a ginseng field.</title>
        <authorList>
            <person name="Cho C."/>
        </authorList>
    </citation>
    <scope>NUCLEOTIDE SEQUENCE [LARGE SCALE GENOMIC DNA]</scope>
    <source>
        <strain evidence="2 3">BN130099</strain>
    </source>
</reference>
<dbReference type="AlphaFoldDB" id="A0A5B1L8V1"/>
<evidence type="ECO:0000256" key="1">
    <source>
        <dbReference type="SAM" id="Phobius"/>
    </source>
</evidence>
<feature type="transmembrane region" description="Helical" evidence="1">
    <location>
        <begin position="35"/>
        <end position="54"/>
    </location>
</feature>
<keyword evidence="1" id="KW-0472">Membrane</keyword>
<sequence length="105" mass="10999">MIDTFSATILAVVVGCAVVAAISRIRGHSTQATRWALTVSLCGGVLLLLIDWWSIGGNLGFADEAEIGGMSRSIHRMILIAILGWSVVVAGVSAVRPARAPDRNA</sequence>
<name>A0A5B1L8V1_9ACTN</name>